<evidence type="ECO:0000259" key="6">
    <source>
        <dbReference type="PROSITE" id="PS50002"/>
    </source>
</evidence>
<dbReference type="EMBL" id="MVGC01000116">
    <property type="protein sequence ID" value="RJE23533.1"/>
    <property type="molecule type" value="Genomic_DNA"/>
</dbReference>
<sequence length="1159" mass="128529">MEPMKEHIAPLKISKGRPNLSVSVDSDSIGNHSAQHDFWITSPSTPYHKKDTTMDPIEPPRTVFHNYLRAFYPFHPPGDVSPATVTLPLDQGDIVLVHSVHTNGWADGTLLNTGDRGWLPTNYCEAYDELPMRPLLKALMDFWDIIRGGCGTSLRDFGNQDLMRGLIAGIRFLLDKSECLRRESPLVSAHDGLRRTRKALLSDLSSLVKTSKSFKELANGSPMEDEVEYMLDEMLLKAFKVVTRGVRFLEVWNEDVGLSRTIAELEQSNFSSHALYDIPPTPASETFTENASSEAGDTERNESRLLNRSRMNTSRASTRTDMCDAQHPRPVSFSGKRVSVSYRMSSSCPSTAVRNPNLASERLAASNDAFLGVLGSYIGLHSHSHSSTELLATTQQAVQSCHAFLAVVEAVGEHSPQGWQFVEQSKINMDERLCEFVDAASDAFRPANSPGNEIVIMPDEGKRLVDAVTNCVRAAGDCSAKARLVLEHTGDFELEGFVQDANASHSESSDTHARDTRNMGENQDRPNDLPLRVPPPPLQIPNTEYSPSTPGLTEATTPSSFQSRMGVNSPPDGADVTLLASAAVPPASLEKMPYSSSSAEGTSRASHPRSDTNESCRRAVTSTGSSFTYHSNTRDSEMSGVSQTSTRATSPDIGNHYQVPSLKGSVSHSTLAEENEEAEANVLQKTYAHELIFRDGELKGGSLRALVEMLTAHQSTPDATFASTFYLTFRLFATPLELAQALVDRFEYIGESQSAAGPVRLRVYNVFKGWLESHWRHDCDNVALEFIKNFAKTTLMIHLPSAAKRLVELVEKVSMVHGPVVPRLVSSMGKTSTATAQYVHPETPLPPPILGRKEVNLLKQWKNGEGSLCILDFDPLELARQLTIKESRIFCSILPEELLRLEWSKPKGSLAVNVAALIKMCNEITNLVTDSILQFEEVKKRATVIKHWIKIADKCLELNNYDSLKAILGSLDSSPVTRLYQTWDELSQKSKARKAVLDEIMTLDNNQKNLRPRLQSLAPPCLPFLGTYLTDLTMYEHGNADKRSLPTDSGGMEVINFDKHMKTARSISELQRFQIPYRLAEVPELQAWMQSELVRVRSLHEESPFALYNRSLVLEPRVEAPSHYSSTAQSSSILENAKDRFDFRSWLLTSKSKPVATHG</sequence>
<dbReference type="InterPro" id="IPR001452">
    <property type="entry name" value="SH3_domain"/>
</dbReference>
<dbReference type="SMART" id="SM00326">
    <property type="entry name" value="SH3"/>
    <property type="match status" value="1"/>
</dbReference>
<evidence type="ECO:0000256" key="2">
    <source>
        <dbReference type="ARBA" id="ARBA00022658"/>
    </source>
</evidence>
<dbReference type="PANTHER" id="PTHR23113:SF354">
    <property type="entry name" value="BUD SITE SELECTION PROTEIN 5"/>
    <property type="match status" value="1"/>
</dbReference>
<evidence type="ECO:0000313" key="10">
    <source>
        <dbReference type="Proteomes" id="UP000266188"/>
    </source>
</evidence>
<evidence type="ECO:0000259" key="8">
    <source>
        <dbReference type="PROSITE" id="PS50212"/>
    </source>
</evidence>
<dbReference type="PROSITE" id="PS50212">
    <property type="entry name" value="RASGEF_NTER"/>
    <property type="match status" value="1"/>
</dbReference>
<dbReference type="Gene3D" id="1.10.840.10">
    <property type="entry name" value="Ras guanine-nucleotide exchange factors catalytic domain"/>
    <property type="match status" value="1"/>
</dbReference>
<dbReference type="Gene3D" id="1.20.870.10">
    <property type="entry name" value="Son of sevenless (SoS) protein Chain: S domain 1"/>
    <property type="match status" value="1"/>
</dbReference>
<dbReference type="GO" id="GO:0005085">
    <property type="term" value="F:guanyl-nucleotide exchange factor activity"/>
    <property type="evidence" value="ECO:0007669"/>
    <property type="project" value="UniProtKB-KW"/>
</dbReference>
<dbReference type="PANTHER" id="PTHR23113">
    <property type="entry name" value="GUANINE NUCLEOTIDE EXCHANGE FACTOR"/>
    <property type="match status" value="1"/>
</dbReference>
<dbReference type="CDD" id="cd06224">
    <property type="entry name" value="REM"/>
    <property type="match status" value="1"/>
</dbReference>
<evidence type="ECO:0000259" key="7">
    <source>
        <dbReference type="PROSITE" id="PS50009"/>
    </source>
</evidence>
<feature type="region of interest" description="Disordered" evidence="5">
    <location>
        <begin position="501"/>
        <end position="574"/>
    </location>
</feature>
<feature type="domain" description="N-terminal Ras-GEF" evidence="8">
    <location>
        <begin position="694"/>
        <end position="814"/>
    </location>
</feature>
<reference evidence="10" key="1">
    <citation type="submission" date="2017-02" db="EMBL/GenBank/DDBJ databases">
        <authorList>
            <person name="Tafer H."/>
            <person name="Lopandic K."/>
        </authorList>
    </citation>
    <scope>NUCLEOTIDE SEQUENCE [LARGE SCALE GENOMIC DNA]</scope>
    <source>
        <strain evidence="10">CBS 366.77</strain>
    </source>
</reference>
<feature type="compositionally biased region" description="Polar residues" evidence="5">
    <location>
        <begin position="283"/>
        <end position="295"/>
    </location>
</feature>
<evidence type="ECO:0000256" key="4">
    <source>
        <dbReference type="PROSITE-ProRule" id="PRU00192"/>
    </source>
</evidence>
<keyword evidence="2 3" id="KW-0344">Guanine-nucleotide releasing factor</keyword>
<dbReference type="GO" id="GO:0007265">
    <property type="term" value="P:Ras protein signal transduction"/>
    <property type="evidence" value="ECO:0007669"/>
    <property type="project" value="TreeGrafter"/>
</dbReference>
<feature type="region of interest" description="Disordered" evidence="5">
    <location>
        <begin position="281"/>
        <end position="328"/>
    </location>
</feature>
<dbReference type="InterPro" id="IPR036964">
    <property type="entry name" value="RASGEF_cat_dom_sf"/>
</dbReference>
<keyword evidence="10" id="KW-1185">Reference proteome</keyword>
<feature type="compositionally biased region" description="Polar residues" evidence="5">
    <location>
        <begin position="639"/>
        <end position="649"/>
    </location>
</feature>
<dbReference type="Pfam" id="PF00618">
    <property type="entry name" value="RasGEF_N"/>
    <property type="match status" value="1"/>
</dbReference>
<dbReference type="PROSITE" id="PS50009">
    <property type="entry name" value="RASGEF_CAT"/>
    <property type="match status" value="1"/>
</dbReference>
<feature type="domain" description="Ras-GEF" evidence="7">
    <location>
        <begin position="874"/>
        <end position="1117"/>
    </location>
</feature>
<proteinExistence type="predicted"/>
<feature type="compositionally biased region" description="Low complexity" evidence="5">
    <location>
        <begin position="590"/>
        <end position="605"/>
    </location>
</feature>
<dbReference type="InterPro" id="IPR023578">
    <property type="entry name" value="Ras_GEF_dom_sf"/>
</dbReference>
<dbReference type="SMART" id="SM00147">
    <property type="entry name" value="RasGEF"/>
    <property type="match status" value="1"/>
</dbReference>
<dbReference type="STRING" id="2070753.A0A3A2ZMP8"/>
<dbReference type="InterPro" id="IPR008937">
    <property type="entry name" value="Ras-like_GEF"/>
</dbReference>
<dbReference type="Gene3D" id="2.30.30.40">
    <property type="entry name" value="SH3 Domains"/>
    <property type="match status" value="1"/>
</dbReference>
<feature type="compositionally biased region" description="Polar residues" evidence="5">
    <location>
        <begin position="620"/>
        <end position="631"/>
    </location>
</feature>
<evidence type="ECO:0000256" key="5">
    <source>
        <dbReference type="SAM" id="MobiDB-lite"/>
    </source>
</evidence>
<dbReference type="InterPro" id="IPR001895">
    <property type="entry name" value="RASGEF_cat_dom"/>
</dbReference>
<evidence type="ECO:0000313" key="9">
    <source>
        <dbReference type="EMBL" id="RJE23533.1"/>
    </source>
</evidence>
<organism evidence="9 10">
    <name type="scientific">Aspergillus sclerotialis</name>
    <dbReference type="NCBI Taxonomy" id="2070753"/>
    <lineage>
        <taxon>Eukaryota</taxon>
        <taxon>Fungi</taxon>
        <taxon>Dikarya</taxon>
        <taxon>Ascomycota</taxon>
        <taxon>Pezizomycotina</taxon>
        <taxon>Eurotiomycetes</taxon>
        <taxon>Eurotiomycetidae</taxon>
        <taxon>Eurotiales</taxon>
        <taxon>Aspergillaceae</taxon>
        <taxon>Aspergillus</taxon>
        <taxon>Aspergillus subgen. Polypaecilum</taxon>
    </lineage>
</organism>
<feature type="compositionally biased region" description="Polar residues" evidence="5">
    <location>
        <begin position="542"/>
        <end position="566"/>
    </location>
</feature>
<comment type="caution">
    <text evidence="9">The sequence shown here is derived from an EMBL/GenBank/DDBJ whole genome shotgun (WGS) entry which is preliminary data.</text>
</comment>
<dbReference type="InterPro" id="IPR000651">
    <property type="entry name" value="Ras-like_Gua-exchang_fac_N"/>
</dbReference>
<keyword evidence="1 4" id="KW-0728">SH3 domain</keyword>
<evidence type="ECO:0000256" key="3">
    <source>
        <dbReference type="PROSITE-ProRule" id="PRU00168"/>
    </source>
</evidence>
<feature type="compositionally biased region" description="Basic and acidic residues" evidence="5">
    <location>
        <begin position="507"/>
        <end position="527"/>
    </location>
</feature>
<dbReference type="SUPFAM" id="SSF50044">
    <property type="entry name" value="SH3-domain"/>
    <property type="match status" value="1"/>
</dbReference>
<dbReference type="CDD" id="cd00155">
    <property type="entry name" value="RasGEF"/>
    <property type="match status" value="1"/>
</dbReference>
<gene>
    <name evidence="9" type="ORF">PHISCL_04117</name>
</gene>
<feature type="compositionally biased region" description="Basic and acidic residues" evidence="5">
    <location>
        <begin position="608"/>
        <end position="617"/>
    </location>
</feature>
<dbReference type="AlphaFoldDB" id="A0A3A2ZMP8"/>
<evidence type="ECO:0000256" key="1">
    <source>
        <dbReference type="ARBA" id="ARBA00022443"/>
    </source>
</evidence>
<feature type="region of interest" description="Disordered" evidence="5">
    <location>
        <begin position="590"/>
        <end position="673"/>
    </location>
</feature>
<dbReference type="GO" id="GO:0005886">
    <property type="term" value="C:plasma membrane"/>
    <property type="evidence" value="ECO:0007669"/>
    <property type="project" value="TreeGrafter"/>
</dbReference>
<protein>
    <submittedName>
        <fullName evidence="9">Ras guanine-nucleotide exchange protein</fullName>
    </submittedName>
</protein>
<dbReference type="OrthoDB" id="546434at2759"/>
<dbReference type="Proteomes" id="UP000266188">
    <property type="component" value="Unassembled WGS sequence"/>
</dbReference>
<dbReference type="Pfam" id="PF00617">
    <property type="entry name" value="RasGEF"/>
    <property type="match status" value="1"/>
</dbReference>
<feature type="compositionally biased region" description="Polar residues" evidence="5">
    <location>
        <begin position="306"/>
        <end position="320"/>
    </location>
</feature>
<feature type="domain" description="SH3" evidence="6">
    <location>
        <begin position="63"/>
        <end position="129"/>
    </location>
</feature>
<accession>A0A3A2ZMP8</accession>
<dbReference type="SMART" id="SM00229">
    <property type="entry name" value="RasGEFN"/>
    <property type="match status" value="1"/>
</dbReference>
<dbReference type="InterPro" id="IPR036028">
    <property type="entry name" value="SH3-like_dom_sf"/>
</dbReference>
<dbReference type="SUPFAM" id="SSF48366">
    <property type="entry name" value="Ras GEF"/>
    <property type="match status" value="1"/>
</dbReference>
<name>A0A3A2ZMP8_9EURO</name>
<dbReference type="PROSITE" id="PS50002">
    <property type="entry name" value="SH3"/>
    <property type="match status" value="1"/>
</dbReference>